<reference evidence="14 15" key="1">
    <citation type="journal article" date="2020" name="Nat. Food">
        <title>A phased Vanilla planifolia genome enables genetic improvement of flavour and production.</title>
        <authorList>
            <person name="Hasing T."/>
            <person name="Tang H."/>
            <person name="Brym M."/>
            <person name="Khazi F."/>
            <person name="Huang T."/>
            <person name="Chambers A.H."/>
        </authorList>
    </citation>
    <scope>NUCLEOTIDE SEQUENCE [LARGE SCALE GENOMIC DNA]</scope>
    <source>
        <tissue evidence="14">Leaf</tissue>
    </source>
</reference>
<dbReference type="PANTHER" id="PTHR48007:SF83">
    <property type="entry name" value="PROTEIN KINASE DOMAIN-CONTAINING PROTEIN"/>
    <property type="match status" value="1"/>
</dbReference>
<feature type="chain" id="PRO_5032737267" description="Protein kinase domain-containing protein" evidence="12">
    <location>
        <begin position="27"/>
        <end position="693"/>
    </location>
</feature>
<dbReference type="FunFam" id="3.80.10.10:FF:000722">
    <property type="entry name" value="Leucine-rich repeat receptor-like protein kinase"/>
    <property type="match status" value="1"/>
</dbReference>
<evidence type="ECO:0000256" key="1">
    <source>
        <dbReference type="ARBA" id="ARBA00004167"/>
    </source>
</evidence>
<keyword evidence="5 11" id="KW-0812">Transmembrane</keyword>
<keyword evidence="7" id="KW-0677">Repeat</keyword>
<evidence type="ECO:0000256" key="10">
    <source>
        <dbReference type="ARBA" id="ARBA00023180"/>
    </source>
</evidence>
<comment type="similarity">
    <text evidence="2">Belongs to the protein kinase superfamily. Ser/Thr protein kinase family.</text>
</comment>
<keyword evidence="6 12" id="KW-0732">Signal</keyword>
<evidence type="ECO:0000313" key="15">
    <source>
        <dbReference type="Proteomes" id="UP000639772"/>
    </source>
</evidence>
<feature type="transmembrane region" description="Helical" evidence="11">
    <location>
        <begin position="317"/>
        <end position="340"/>
    </location>
</feature>
<dbReference type="InterPro" id="IPR000719">
    <property type="entry name" value="Prot_kinase_dom"/>
</dbReference>
<keyword evidence="3" id="KW-0597">Phosphoprotein</keyword>
<gene>
    <name evidence="14" type="ORF">HPP92_027414</name>
</gene>
<evidence type="ECO:0000259" key="13">
    <source>
        <dbReference type="PROSITE" id="PS50011"/>
    </source>
</evidence>
<dbReference type="SMART" id="SM00220">
    <property type="entry name" value="S_TKc"/>
    <property type="match status" value="1"/>
</dbReference>
<sequence>MGMASIEARIRLLMLLSTVVYGMVAALNEEGFALLSVKGFIKEDPEGALSNWNSSEEDPCLWNGVACREGRVVSVSLPKAELSGTISPSLGSLPYLRHINLRNNRFSGNLHSGLFSAQGIQSLVLYGNLLSGTLPPEIGNLSFLQILDLSDNLLNGSIPTSLLRCRKLRVLVLSHNNLTGTLPFSFGVSFAALENLDLSFNRLNGSIPGDIGVLSNLQGTVDLSHNLFAGLIPTSLGNLSERVYIDLSYNNLCGPIPKNGTLVNRGPAAFTGNPCLCGPPLKNPCFSSVAPTTPSSALGGNSSTSNVSYVRKLKRRVVTAIVLGDVAAICVIGMVFYCFYQRAVSSKRKEEERRLGKASKRSKGCLCFMKDGEGKLSKNMEQIDLIPLDKQIYFDLDELLKASAVVLGKSGLGIVYKVVLEDGLTLAVRRLGEGGSQRFKEFQREVEDIGRIRHPNIVSLRAYYWSFEEKLLIYDYIPGGNLSAAIHGEVGVLDFSPLPWDLRAKIMLGVAKGLAYLHELSPKKYVHGDIKPNNILLGLDMEPHLSDFGVGRLADMSSNRTNSMKSQSSDSTLSPTLSSRLCYRAPEALKGMKPSQKWDVYSYGVVLLELISGRSPAIMLDTLQMDIVRWVHLCIEERKPLVDVLDPLLAQEPDKEDQIIAVLKIALACVQPSPERRPHMRSVTESLQRSVAD</sequence>
<dbReference type="AlphaFoldDB" id="A0A835PCQ0"/>
<proteinExistence type="inferred from homology"/>
<evidence type="ECO:0000256" key="12">
    <source>
        <dbReference type="SAM" id="SignalP"/>
    </source>
</evidence>
<accession>A0A835PCQ0</accession>
<evidence type="ECO:0000256" key="11">
    <source>
        <dbReference type="SAM" id="Phobius"/>
    </source>
</evidence>
<dbReference type="InterPro" id="IPR046959">
    <property type="entry name" value="PRK1-6/SRF4-like"/>
</dbReference>
<dbReference type="PROSITE" id="PS00108">
    <property type="entry name" value="PROTEIN_KINASE_ST"/>
    <property type="match status" value="1"/>
</dbReference>
<dbReference type="OrthoDB" id="4062651at2759"/>
<dbReference type="InterPro" id="IPR011009">
    <property type="entry name" value="Kinase-like_dom_sf"/>
</dbReference>
<dbReference type="Gene3D" id="3.80.10.10">
    <property type="entry name" value="Ribonuclease Inhibitor"/>
    <property type="match status" value="2"/>
</dbReference>
<dbReference type="Proteomes" id="UP000639772">
    <property type="component" value="Unassembled WGS sequence"/>
</dbReference>
<evidence type="ECO:0000256" key="6">
    <source>
        <dbReference type="ARBA" id="ARBA00022729"/>
    </source>
</evidence>
<dbReference type="FunFam" id="3.30.200.20:FF:000467">
    <property type="entry name" value="Leucine-rich repeat receptor-like protein kinase"/>
    <property type="match status" value="1"/>
</dbReference>
<feature type="signal peptide" evidence="12">
    <location>
        <begin position="1"/>
        <end position="26"/>
    </location>
</feature>
<dbReference type="Gene3D" id="3.30.200.20">
    <property type="entry name" value="Phosphorylase Kinase, domain 1"/>
    <property type="match status" value="1"/>
</dbReference>
<dbReference type="InterPro" id="IPR013210">
    <property type="entry name" value="LRR_N_plant-typ"/>
</dbReference>
<name>A0A835PCQ0_VANPL</name>
<evidence type="ECO:0000313" key="14">
    <source>
        <dbReference type="EMBL" id="KAG0449297.1"/>
    </source>
</evidence>
<dbReference type="EMBL" id="JADCNM010000194">
    <property type="protein sequence ID" value="KAG0449297.1"/>
    <property type="molecule type" value="Genomic_DNA"/>
</dbReference>
<dbReference type="PROSITE" id="PS50011">
    <property type="entry name" value="PROTEIN_KINASE_DOM"/>
    <property type="match status" value="1"/>
</dbReference>
<comment type="subcellular location">
    <subcellularLocation>
        <location evidence="1">Membrane</location>
        <topology evidence="1">Single-pass membrane protein</topology>
    </subcellularLocation>
</comment>
<keyword evidence="8 11" id="KW-1133">Transmembrane helix</keyword>
<comment type="caution">
    <text evidence="14">The sequence shown here is derived from an EMBL/GenBank/DDBJ whole genome shotgun (WGS) entry which is preliminary data.</text>
</comment>
<evidence type="ECO:0000256" key="7">
    <source>
        <dbReference type="ARBA" id="ARBA00022737"/>
    </source>
</evidence>
<keyword evidence="9 11" id="KW-0472">Membrane</keyword>
<evidence type="ECO:0000256" key="9">
    <source>
        <dbReference type="ARBA" id="ARBA00023136"/>
    </source>
</evidence>
<evidence type="ECO:0000256" key="2">
    <source>
        <dbReference type="ARBA" id="ARBA00008684"/>
    </source>
</evidence>
<organism evidence="14 15">
    <name type="scientific">Vanilla planifolia</name>
    <name type="common">Vanilla</name>
    <dbReference type="NCBI Taxonomy" id="51239"/>
    <lineage>
        <taxon>Eukaryota</taxon>
        <taxon>Viridiplantae</taxon>
        <taxon>Streptophyta</taxon>
        <taxon>Embryophyta</taxon>
        <taxon>Tracheophyta</taxon>
        <taxon>Spermatophyta</taxon>
        <taxon>Magnoliopsida</taxon>
        <taxon>Liliopsida</taxon>
        <taxon>Asparagales</taxon>
        <taxon>Orchidaceae</taxon>
        <taxon>Vanilloideae</taxon>
        <taxon>Vanilleae</taxon>
        <taxon>Vanilla</taxon>
    </lineage>
</organism>
<keyword evidence="10" id="KW-0325">Glycoprotein</keyword>
<dbReference type="Pfam" id="PF00069">
    <property type="entry name" value="Pkinase"/>
    <property type="match status" value="1"/>
</dbReference>
<dbReference type="SUPFAM" id="SSF52058">
    <property type="entry name" value="L domain-like"/>
    <property type="match status" value="1"/>
</dbReference>
<dbReference type="Gene3D" id="1.10.510.10">
    <property type="entry name" value="Transferase(Phosphotransferase) domain 1"/>
    <property type="match status" value="1"/>
</dbReference>
<dbReference type="Pfam" id="PF08263">
    <property type="entry name" value="LRRNT_2"/>
    <property type="match status" value="1"/>
</dbReference>
<protein>
    <recommendedName>
        <fullName evidence="13">Protein kinase domain-containing protein</fullName>
    </recommendedName>
</protein>
<evidence type="ECO:0000256" key="4">
    <source>
        <dbReference type="ARBA" id="ARBA00022614"/>
    </source>
</evidence>
<evidence type="ECO:0000256" key="8">
    <source>
        <dbReference type="ARBA" id="ARBA00022989"/>
    </source>
</evidence>
<dbReference type="SUPFAM" id="SSF56112">
    <property type="entry name" value="Protein kinase-like (PK-like)"/>
    <property type="match status" value="1"/>
</dbReference>
<dbReference type="GO" id="GO:0004672">
    <property type="term" value="F:protein kinase activity"/>
    <property type="evidence" value="ECO:0007669"/>
    <property type="project" value="InterPro"/>
</dbReference>
<dbReference type="CDD" id="cd14066">
    <property type="entry name" value="STKc_IRAK"/>
    <property type="match status" value="1"/>
</dbReference>
<keyword evidence="4" id="KW-0433">Leucine-rich repeat</keyword>
<dbReference type="Pfam" id="PF00560">
    <property type="entry name" value="LRR_1"/>
    <property type="match status" value="6"/>
</dbReference>
<dbReference type="GO" id="GO:0016020">
    <property type="term" value="C:membrane"/>
    <property type="evidence" value="ECO:0007669"/>
    <property type="project" value="UniProtKB-SubCell"/>
</dbReference>
<dbReference type="InterPro" id="IPR008271">
    <property type="entry name" value="Ser/Thr_kinase_AS"/>
</dbReference>
<dbReference type="InterPro" id="IPR032675">
    <property type="entry name" value="LRR_dom_sf"/>
</dbReference>
<dbReference type="FunFam" id="3.80.10.10:FF:000275">
    <property type="entry name" value="Leucine-rich repeat receptor-like protein kinase"/>
    <property type="match status" value="1"/>
</dbReference>
<evidence type="ECO:0000256" key="3">
    <source>
        <dbReference type="ARBA" id="ARBA00022553"/>
    </source>
</evidence>
<feature type="domain" description="Protein kinase" evidence="13">
    <location>
        <begin position="401"/>
        <end position="691"/>
    </location>
</feature>
<dbReference type="PANTHER" id="PTHR48007">
    <property type="entry name" value="LEUCINE-RICH REPEAT RECEPTOR-LIKE PROTEIN KINASE PXC1"/>
    <property type="match status" value="1"/>
</dbReference>
<dbReference type="GO" id="GO:0005524">
    <property type="term" value="F:ATP binding"/>
    <property type="evidence" value="ECO:0007669"/>
    <property type="project" value="InterPro"/>
</dbReference>
<evidence type="ECO:0000256" key="5">
    <source>
        <dbReference type="ARBA" id="ARBA00022692"/>
    </source>
</evidence>
<dbReference type="InterPro" id="IPR001611">
    <property type="entry name" value="Leu-rich_rpt"/>
</dbReference>